<gene>
    <name evidence="2" type="ORF">AVENLUH13518_01695</name>
</gene>
<evidence type="ECO:0000313" key="3">
    <source>
        <dbReference type="Proteomes" id="UP000075544"/>
    </source>
</evidence>
<evidence type="ECO:0000313" key="2">
    <source>
        <dbReference type="EMBL" id="KXZ70804.1"/>
    </source>
</evidence>
<dbReference type="Proteomes" id="UP000075544">
    <property type="component" value="Unassembled WGS sequence"/>
</dbReference>
<keyword evidence="1" id="KW-0812">Transmembrane</keyword>
<protein>
    <submittedName>
        <fullName evidence="2">Uncharacterized protein</fullName>
    </submittedName>
</protein>
<name>A0A150HVW2_9GAMM</name>
<feature type="transmembrane region" description="Helical" evidence="1">
    <location>
        <begin position="20"/>
        <end position="36"/>
    </location>
</feature>
<dbReference type="RefSeq" id="WP_061517052.1">
    <property type="nucleotide sequence ID" value="NZ_JRHX01000047.1"/>
</dbReference>
<keyword evidence="1" id="KW-0472">Membrane</keyword>
<dbReference type="EMBL" id="JRHX01000047">
    <property type="protein sequence ID" value="KXZ70804.1"/>
    <property type="molecule type" value="Genomic_DNA"/>
</dbReference>
<proteinExistence type="predicted"/>
<comment type="caution">
    <text evidence="2">The sequence shown here is derived from an EMBL/GenBank/DDBJ whole genome shotgun (WGS) entry which is preliminary data.</text>
</comment>
<sequence length="86" mass="9760">MLSLHFNKQVFINTLKANDSIVYAITPLALMATLLFQGTIKGNLKPEYFAYALIVSIAFCTWGIVDRKFRQMSAQRQKISVGKMDE</sequence>
<keyword evidence="1" id="KW-1133">Transmembrane helix</keyword>
<feature type="transmembrane region" description="Helical" evidence="1">
    <location>
        <begin position="48"/>
        <end position="65"/>
    </location>
</feature>
<dbReference type="AlphaFoldDB" id="A0A150HVW2"/>
<reference evidence="2 3" key="1">
    <citation type="journal article" date="2016" name="Sci. Rep.">
        <title>Genomic and phenotypic characterization of the species Acinetobacter venetianus.</title>
        <authorList>
            <person name="Fondi M."/>
            <person name="Maida I."/>
            <person name="Perrin E."/>
            <person name="Orlandini V."/>
            <person name="La Torre L."/>
            <person name="Bosi E."/>
            <person name="Negroni A."/>
            <person name="Zanaroli G."/>
            <person name="Fava F."/>
            <person name="Decorosi F."/>
            <person name="Giovannetti L."/>
            <person name="Viti C."/>
            <person name="Vaneechoutte M."/>
            <person name="Dijkshoorn L."/>
            <person name="Fani R."/>
        </authorList>
    </citation>
    <scope>NUCLEOTIDE SEQUENCE [LARGE SCALE GENOMIC DNA]</scope>
    <source>
        <strain evidence="2 3">LUH13518</strain>
    </source>
</reference>
<organism evidence="2 3">
    <name type="scientific">Acinetobacter venetianus</name>
    <dbReference type="NCBI Taxonomy" id="52133"/>
    <lineage>
        <taxon>Bacteria</taxon>
        <taxon>Pseudomonadati</taxon>
        <taxon>Pseudomonadota</taxon>
        <taxon>Gammaproteobacteria</taxon>
        <taxon>Moraxellales</taxon>
        <taxon>Moraxellaceae</taxon>
        <taxon>Acinetobacter</taxon>
    </lineage>
</organism>
<evidence type="ECO:0000256" key="1">
    <source>
        <dbReference type="SAM" id="Phobius"/>
    </source>
</evidence>
<dbReference type="PATRIC" id="fig|52133.19.peg.1726"/>
<accession>A0A150HVW2</accession>